<protein>
    <submittedName>
        <fullName evidence="1">Class I SAM-dependent methyltransferase</fullName>
        <ecNumber evidence="1">2.1.1.-</ecNumber>
    </submittedName>
</protein>
<dbReference type="EMBL" id="JBHSWE010000001">
    <property type="protein sequence ID" value="MFC6673462.1"/>
    <property type="molecule type" value="Genomic_DNA"/>
</dbReference>
<dbReference type="EC" id="2.1.1.-" evidence="1"/>
<dbReference type="RefSeq" id="WP_379911863.1">
    <property type="nucleotide sequence ID" value="NZ_JBHSWE010000001.1"/>
</dbReference>
<reference evidence="2" key="1">
    <citation type="journal article" date="2019" name="Int. J. Syst. Evol. Microbiol.">
        <title>The Global Catalogue of Microorganisms (GCM) 10K type strain sequencing project: providing services to taxonomists for standard genome sequencing and annotation.</title>
        <authorList>
            <consortium name="The Broad Institute Genomics Platform"/>
            <consortium name="The Broad Institute Genome Sequencing Center for Infectious Disease"/>
            <person name="Wu L."/>
            <person name="Ma J."/>
        </authorList>
    </citation>
    <scope>NUCLEOTIDE SEQUENCE [LARGE SCALE GENOMIC DNA]</scope>
    <source>
        <strain evidence="2">NBRC 111756</strain>
    </source>
</reference>
<gene>
    <name evidence="1" type="ORF">ACFQDL_27775</name>
</gene>
<comment type="caution">
    <text evidence="1">The sequence shown here is derived from an EMBL/GenBank/DDBJ whole genome shotgun (WGS) entry which is preliminary data.</text>
</comment>
<dbReference type="Proteomes" id="UP001596422">
    <property type="component" value="Unassembled WGS sequence"/>
</dbReference>
<name>A0ABW2A7K1_9GAMM</name>
<dbReference type="Pfam" id="PF13489">
    <property type="entry name" value="Methyltransf_23"/>
    <property type="match status" value="1"/>
</dbReference>
<keyword evidence="1" id="KW-0808">Transferase</keyword>
<dbReference type="GO" id="GO:0008168">
    <property type="term" value="F:methyltransferase activity"/>
    <property type="evidence" value="ECO:0007669"/>
    <property type="project" value="UniProtKB-KW"/>
</dbReference>
<dbReference type="SUPFAM" id="SSF53335">
    <property type="entry name" value="S-adenosyl-L-methionine-dependent methyltransferases"/>
    <property type="match status" value="1"/>
</dbReference>
<evidence type="ECO:0000313" key="1">
    <source>
        <dbReference type="EMBL" id="MFC6673462.1"/>
    </source>
</evidence>
<proteinExistence type="predicted"/>
<keyword evidence="2" id="KW-1185">Reference proteome</keyword>
<keyword evidence="1" id="KW-0489">Methyltransferase</keyword>
<dbReference type="Gene3D" id="3.40.50.150">
    <property type="entry name" value="Vaccinia Virus protein VP39"/>
    <property type="match status" value="2"/>
</dbReference>
<accession>A0ABW2A7K1</accession>
<evidence type="ECO:0000313" key="2">
    <source>
        <dbReference type="Proteomes" id="UP001596422"/>
    </source>
</evidence>
<dbReference type="InterPro" id="IPR029063">
    <property type="entry name" value="SAM-dependent_MTases_sf"/>
</dbReference>
<organism evidence="1 2">
    <name type="scientific">Marinobacterium aestuariivivens</name>
    <dbReference type="NCBI Taxonomy" id="1698799"/>
    <lineage>
        <taxon>Bacteria</taxon>
        <taxon>Pseudomonadati</taxon>
        <taxon>Pseudomonadota</taxon>
        <taxon>Gammaproteobacteria</taxon>
        <taxon>Oceanospirillales</taxon>
        <taxon>Oceanospirillaceae</taxon>
        <taxon>Marinobacterium</taxon>
    </lineage>
</organism>
<sequence length="219" mass="25039">MTRPFAELACPLCAAGDCRPYHRDRRRDYCQCRLCDLVFVPPAQRLTAAEEKAIYDTHRNDPKDAGYRRFLSRLFDPMCARLAPDSRGLDFGCGPGPALAMMFEEAGHDVSLYDPFYAPDGTTLERQYDFVCATEVVEHLHAPGREIERLLTLLRPGGLLGIMTKRVIDADAFSRWHYKNDPTHVCFFSERTFEYLAQLHQCQLEFVANDAVILKSRVE</sequence>
<dbReference type="GO" id="GO:0032259">
    <property type="term" value="P:methylation"/>
    <property type="evidence" value="ECO:0007669"/>
    <property type="project" value="UniProtKB-KW"/>
</dbReference>